<evidence type="ECO:0000313" key="7">
    <source>
        <dbReference type="EMBL" id="KAF9792197.1"/>
    </source>
</evidence>
<evidence type="ECO:0000256" key="3">
    <source>
        <dbReference type="ARBA" id="ARBA00023125"/>
    </source>
</evidence>
<gene>
    <name evidence="7" type="ORF">BJ322DRAFT_20130</name>
</gene>
<protein>
    <recommendedName>
        <fullName evidence="6">Zn(2)-C6 fungal-type domain-containing protein</fullName>
    </recommendedName>
</protein>
<dbReference type="GO" id="GO:0003677">
    <property type="term" value="F:DNA binding"/>
    <property type="evidence" value="ECO:0007669"/>
    <property type="project" value="UniProtKB-KW"/>
</dbReference>
<feature type="compositionally biased region" description="Polar residues" evidence="5">
    <location>
        <begin position="84"/>
        <end position="103"/>
    </location>
</feature>
<organism evidence="7 8">
    <name type="scientific">Thelephora terrestris</name>
    <dbReference type="NCBI Taxonomy" id="56493"/>
    <lineage>
        <taxon>Eukaryota</taxon>
        <taxon>Fungi</taxon>
        <taxon>Dikarya</taxon>
        <taxon>Basidiomycota</taxon>
        <taxon>Agaricomycotina</taxon>
        <taxon>Agaricomycetes</taxon>
        <taxon>Thelephorales</taxon>
        <taxon>Thelephoraceae</taxon>
        <taxon>Thelephora</taxon>
    </lineage>
</organism>
<reference evidence="7" key="2">
    <citation type="submission" date="2020-11" db="EMBL/GenBank/DDBJ databases">
        <authorList>
            <consortium name="DOE Joint Genome Institute"/>
            <person name="Kuo A."/>
            <person name="Miyauchi S."/>
            <person name="Kiss E."/>
            <person name="Drula E."/>
            <person name="Kohler A."/>
            <person name="Sanchez-Garcia M."/>
            <person name="Andreopoulos B."/>
            <person name="Barry K.W."/>
            <person name="Bonito G."/>
            <person name="Buee M."/>
            <person name="Carver A."/>
            <person name="Chen C."/>
            <person name="Cichocki N."/>
            <person name="Clum A."/>
            <person name="Culley D."/>
            <person name="Crous P.W."/>
            <person name="Fauchery L."/>
            <person name="Girlanda M."/>
            <person name="Hayes R."/>
            <person name="Keri Z."/>
            <person name="Labutti K."/>
            <person name="Lipzen A."/>
            <person name="Lombard V."/>
            <person name="Magnuson J."/>
            <person name="Maillard F."/>
            <person name="Morin E."/>
            <person name="Murat C."/>
            <person name="Nolan M."/>
            <person name="Ohm R."/>
            <person name="Pangilinan J."/>
            <person name="Pereira M."/>
            <person name="Perotto S."/>
            <person name="Peter M."/>
            <person name="Riley R."/>
            <person name="Sitrit Y."/>
            <person name="Stielow B."/>
            <person name="Szollosi G."/>
            <person name="Zifcakova L."/>
            <person name="Stursova M."/>
            <person name="Spatafora J.W."/>
            <person name="Tedersoo L."/>
            <person name="Vaario L.-M."/>
            <person name="Yamada A."/>
            <person name="Yan M."/>
            <person name="Wang P."/>
            <person name="Xu J."/>
            <person name="Bruns T."/>
            <person name="Baldrian P."/>
            <person name="Vilgalys R."/>
            <person name="Henrissat B."/>
            <person name="Grigoriev I.V."/>
            <person name="Hibbett D."/>
            <person name="Nagy L.G."/>
            <person name="Martin F.M."/>
        </authorList>
    </citation>
    <scope>NUCLEOTIDE SEQUENCE</scope>
    <source>
        <strain evidence="7">UH-Tt-Lm1</strain>
    </source>
</reference>
<dbReference type="InterPro" id="IPR036864">
    <property type="entry name" value="Zn2-C6_fun-type_DNA-bd_sf"/>
</dbReference>
<dbReference type="PROSITE" id="PS50048">
    <property type="entry name" value="ZN2_CY6_FUNGAL_2"/>
    <property type="match status" value="2"/>
</dbReference>
<dbReference type="SMART" id="SM00066">
    <property type="entry name" value="GAL4"/>
    <property type="match status" value="2"/>
</dbReference>
<sequence>MSDIPNNQERKTCMPCRTRKVKCDGSSPKCGPCTMAKRPLECVFPERAENRDKRNALPKGKACLSCRSKKKKCDGLRPVCSTCSRSRDSQPCTYDEGSNTSRGGSEGEFEDDSPTHTPYNLDSHTGQYNTNLRVLVPSSSDSEDVCSLSLSSPSTPPPLRPLPLLRAVDELRYFRTLAFSNALRLGICFTKLKERFILEGDLTGHVVHPWFIWFMAVMGVHLHQEIRHEWQQLGIQRHLTQVLLTMVVGMKDTGPRFDLLQAWYFMAMSCTYTHTLVPAQRYLLRCQELIKSEDMRLVEPNWIDASTRASPSDAPAHDCPPEYTEKKHELVSVLVNLMYLQCMHCLLYGECHGMFADLEAQLPDFARAYPEIYELSSMVLRTRTVLLVRDVFLHLDLLGKPGISQKEWLTDAVNLMAPLDLIYQALENAVKLLNDTGRMSPRESHETRQTYLLMSSCKLFCVTAQARIYKATSELPIVPKGQKNHFCGLARDSVQSFFLIYKTFDQEGDLRHLDYFLISCWYYIRELYPVLYPGDLEWYPFAEVSRQVILLEGSLRVTPAGKGVSVVHSMVGLEAKTPASEEPDFLKEDERLKWGL</sequence>
<dbReference type="GO" id="GO:0005634">
    <property type="term" value="C:nucleus"/>
    <property type="evidence" value="ECO:0007669"/>
    <property type="project" value="UniProtKB-SubCell"/>
</dbReference>
<dbReference type="GO" id="GO:0000981">
    <property type="term" value="F:DNA-binding transcription factor activity, RNA polymerase II-specific"/>
    <property type="evidence" value="ECO:0007669"/>
    <property type="project" value="InterPro"/>
</dbReference>
<dbReference type="InterPro" id="IPR001138">
    <property type="entry name" value="Zn2Cys6_DnaBD"/>
</dbReference>
<evidence type="ECO:0000313" key="8">
    <source>
        <dbReference type="Proteomes" id="UP000736335"/>
    </source>
</evidence>
<dbReference type="PANTHER" id="PTHR46910:SF3">
    <property type="entry name" value="HALOTOLERANCE PROTEIN 9-RELATED"/>
    <property type="match status" value="1"/>
</dbReference>
<feature type="domain" description="Zn(2)-C6 fungal-type" evidence="6">
    <location>
        <begin position="12"/>
        <end position="44"/>
    </location>
</feature>
<reference evidence="7" key="1">
    <citation type="journal article" date="2020" name="Nat. Commun.">
        <title>Large-scale genome sequencing of mycorrhizal fungi provides insights into the early evolution of symbiotic traits.</title>
        <authorList>
            <person name="Miyauchi S."/>
            <person name="Kiss E."/>
            <person name="Kuo A."/>
            <person name="Drula E."/>
            <person name="Kohler A."/>
            <person name="Sanchez-Garcia M."/>
            <person name="Morin E."/>
            <person name="Andreopoulos B."/>
            <person name="Barry K.W."/>
            <person name="Bonito G."/>
            <person name="Buee M."/>
            <person name="Carver A."/>
            <person name="Chen C."/>
            <person name="Cichocki N."/>
            <person name="Clum A."/>
            <person name="Culley D."/>
            <person name="Crous P.W."/>
            <person name="Fauchery L."/>
            <person name="Girlanda M."/>
            <person name="Hayes R.D."/>
            <person name="Keri Z."/>
            <person name="LaButti K."/>
            <person name="Lipzen A."/>
            <person name="Lombard V."/>
            <person name="Magnuson J."/>
            <person name="Maillard F."/>
            <person name="Murat C."/>
            <person name="Nolan M."/>
            <person name="Ohm R.A."/>
            <person name="Pangilinan J."/>
            <person name="Pereira M.F."/>
            <person name="Perotto S."/>
            <person name="Peter M."/>
            <person name="Pfister S."/>
            <person name="Riley R."/>
            <person name="Sitrit Y."/>
            <person name="Stielow J.B."/>
            <person name="Szollosi G."/>
            <person name="Zifcakova L."/>
            <person name="Stursova M."/>
            <person name="Spatafora J.W."/>
            <person name="Tedersoo L."/>
            <person name="Vaario L.M."/>
            <person name="Yamada A."/>
            <person name="Yan M."/>
            <person name="Wang P."/>
            <person name="Xu J."/>
            <person name="Bruns T."/>
            <person name="Baldrian P."/>
            <person name="Vilgalys R."/>
            <person name="Dunand C."/>
            <person name="Henrissat B."/>
            <person name="Grigoriev I.V."/>
            <person name="Hibbett D."/>
            <person name="Nagy L.G."/>
            <person name="Martin F.M."/>
        </authorList>
    </citation>
    <scope>NUCLEOTIDE SEQUENCE</scope>
    <source>
        <strain evidence="7">UH-Tt-Lm1</strain>
    </source>
</reference>
<dbReference type="Pfam" id="PF00172">
    <property type="entry name" value="Zn_clus"/>
    <property type="match status" value="2"/>
</dbReference>
<evidence type="ECO:0000256" key="2">
    <source>
        <dbReference type="ARBA" id="ARBA00022723"/>
    </source>
</evidence>
<evidence type="ECO:0000256" key="1">
    <source>
        <dbReference type="ARBA" id="ARBA00004123"/>
    </source>
</evidence>
<comment type="caution">
    <text evidence="7">The sequence shown here is derived from an EMBL/GenBank/DDBJ whole genome shotgun (WGS) entry which is preliminary data.</text>
</comment>
<dbReference type="InterPro" id="IPR050987">
    <property type="entry name" value="AtrR-like"/>
</dbReference>
<evidence type="ECO:0000256" key="5">
    <source>
        <dbReference type="SAM" id="MobiDB-lite"/>
    </source>
</evidence>
<dbReference type="GO" id="GO:0008270">
    <property type="term" value="F:zinc ion binding"/>
    <property type="evidence" value="ECO:0007669"/>
    <property type="project" value="InterPro"/>
</dbReference>
<keyword evidence="4" id="KW-0539">Nucleus</keyword>
<proteinExistence type="predicted"/>
<evidence type="ECO:0000256" key="4">
    <source>
        <dbReference type="ARBA" id="ARBA00023242"/>
    </source>
</evidence>
<comment type="subcellular location">
    <subcellularLocation>
        <location evidence="1">Nucleus</location>
    </subcellularLocation>
</comment>
<dbReference type="PROSITE" id="PS00463">
    <property type="entry name" value="ZN2_CY6_FUNGAL_1"/>
    <property type="match status" value="2"/>
</dbReference>
<feature type="compositionally biased region" description="Polar residues" evidence="5">
    <location>
        <begin position="115"/>
        <end position="126"/>
    </location>
</feature>
<dbReference type="Gene3D" id="4.10.240.10">
    <property type="entry name" value="Zn(2)-C6 fungal-type DNA-binding domain"/>
    <property type="match status" value="2"/>
</dbReference>
<keyword evidence="3" id="KW-0238">DNA-binding</keyword>
<dbReference type="SUPFAM" id="SSF57701">
    <property type="entry name" value="Zn2/Cys6 DNA-binding domain"/>
    <property type="match status" value="2"/>
</dbReference>
<feature type="region of interest" description="Disordered" evidence="5">
    <location>
        <begin position="84"/>
        <end position="126"/>
    </location>
</feature>
<dbReference type="Proteomes" id="UP000736335">
    <property type="component" value="Unassembled WGS sequence"/>
</dbReference>
<evidence type="ECO:0000259" key="6">
    <source>
        <dbReference type="PROSITE" id="PS50048"/>
    </source>
</evidence>
<dbReference type="CDD" id="cd00067">
    <property type="entry name" value="GAL4"/>
    <property type="match status" value="2"/>
</dbReference>
<dbReference type="AlphaFoldDB" id="A0A9P6LBY7"/>
<dbReference type="EMBL" id="WIUZ02000001">
    <property type="protein sequence ID" value="KAF9792197.1"/>
    <property type="molecule type" value="Genomic_DNA"/>
</dbReference>
<dbReference type="PANTHER" id="PTHR46910">
    <property type="entry name" value="TRANSCRIPTION FACTOR PDR1"/>
    <property type="match status" value="1"/>
</dbReference>
<dbReference type="OrthoDB" id="2017365at2759"/>
<keyword evidence="8" id="KW-1185">Reference proteome</keyword>
<accession>A0A9P6LBY7</accession>
<feature type="domain" description="Zn(2)-C6 fungal-type" evidence="6">
    <location>
        <begin position="62"/>
        <end position="94"/>
    </location>
</feature>
<keyword evidence="2" id="KW-0479">Metal-binding</keyword>
<name>A0A9P6LBY7_9AGAM</name>